<dbReference type="PIRSF" id="PIRSF000137">
    <property type="entry name" value="Alcohol_oxidase"/>
    <property type="match status" value="1"/>
</dbReference>
<dbReference type="SUPFAM" id="SSF51905">
    <property type="entry name" value="FAD/NAD(P)-binding domain"/>
    <property type="match status" value="1"/>
</dbReference>
<keyword evidence="12" id="KW-1185">Reference proteome</keyword>
<proteinExistence type="inferred from homology"/>
<dbReference type="Pfam" id="PF00732">
    <property type="entry name" value="GMC_oxred_N"/>
    <property type="match status" value="1"/>
</dbReference>
<dbReference type="Proteomes" id="UP000703269">
    <property type="component" value="Unassembled WGS sequence"/>
</dbReference>
<evidence type="ECO:0000259" key="10">
    <source>
        <dbReference type="PROSITE" id="PS00624"/>
    </source>
</evidence>
<dbReference type="PANTHER" id="PTHR11552">
    <property type="entry name" value="GLUCOSE-METHANOL-CHOLINE GMC OXIDOREDUCTASE"/>
    <property type="match status" value="1"/>
</dbReference>
<keyword evidence="4 6" id="KW-0274">FAD</keyword>
<accession>A0A9P3LJT6</accession>
<dbReference type="InterPro" id="IPR036188">
    <property type="entry name" value="FAD/NAD-bd_sf"/>
</dbReference>
<feature type="binding site" evidence="6">
    <location>
        <position position="265"/>
    </location>
    <ligand>
        <name>FAD</name>
        <dbReference type="ChEBI" id="CHEBI:57692"/>
    </ligand>
</feature>
<feature type="active site" description="Proton donor" evidence="5">
    <location>
        <position position="535"/>
    </location>
</feature>
<dbReference type="OrthoDB" id="269227at2759"/>
<comment type="similarity">
    <text evidence="2 7">Belongs to the GMC oxidoreductase family.</text>
</comment>
<name>A0A9P3LJT6_9APHY</name>
<feature type="signal peptide" evidence="8">
    <location>
        <begin position="1"/>
        <end position="21"/>
    </location>
</feature>
<evidence type="ECO:0000256" key="8">
    <source>
        <dbReference type="SAM" id="SignalP"/>
    </source>
</evidence>
<dbReference type="InterPro" id="IPR012132">
    <property type="entry name" value="GMC_OxRdtase"/>
</dbReference>
<evidence type="ECO:0000256" key="4">
    <source>
        <dbReference type="ARBA" id="ARBA00022827"/>
    </source>
</evidence>
<dbReference type="PROSITE" id="PS00623">
    <property type="entry name" value="GMC_OXRED_1"/>
    <property type="match status" value="1"/>
</dbReference>
<evidence type="ECO:0000256" key="5">
    <source>
        <dbReference type="PIRSR" id="PIRSR000137-1"/>
    </source>
</evidence>
<sequence length="600" mass="64621">MRLDLASIIQGLLGLVVQSQASHGTVYTDASQLPTTTFDFVVIGGGTAGNVVASRLSEDPRFSVLLIEAGVSNKDVLDVEVPFLAPNTLGNSSILWNYITEPQPGLDNRTLFYPRGRLLGGSSSINFLAYTRGADEEYDQWANMTGDPGWTWENLAQYYYKSSRLVPPADHHDTTGEVDPADHGYGPLEISVPGYPSEIDNMVIQTSKAADAEVPYNLDVNSGQTLGLSYLQSTVGSGERSSSATAYIDPVLHRKNLHVLISNTVTRLIPVKAAGREPSMRKVEFAASSTSPKHTVTARKEVILSAGAVNSPQLLMLSGIGDRDALTAAGVKPLIHLPDVGQHLSDHPYVSSYWTVSSNTTLDNVSRDPAVWDADMAQWLTNRTGQFTATPGNTIAYCRIPEGQLATRNLSDPAPGPNSPHYEMLFADGRSASLNPIPPTGHYLSINTVLVSPTSVGSVTLQSSDPFTFPRIDPAFLTTDFDAFGMLSAIRAARRYISTEPWSGFVVAPYGDVSTAMTDDEIVAAVRKNIVTIWHPTRTARMAPTDADWGVVDPHLRVKGVQGLRVVDASVIPVIPAGHPIAAIYILAERAADLIKSSWA</sequence>
<protein>
    <submittedName>
        <fullName evidence="11">Aryl-alcohol oxidase-like protein</fullName>
    </submittedName>
</protein>
<dbReference type="Pfam" id="PF05199">
    <property type="entry name" value="GMC_oxred_C"/>
    <property type="match status" value="1"/>
</dbReference>
<gene>
    <name evidence="11" type="ORF">PsYK624_132240</name>
</gene>
<feature type="active site" description="Proton acceptor" evidence="5">
    <location>
        <position position="579"/>
    </location>
</feature>
<dbReference type="InterPro" id="IPR000172">
    <property type="entry name" value="GMC_OxRdtase_N"/>
</dbReference>
<dbReference type="Gene3D" id="3.50.50.60">
    <property type="entry name" value="FAD/NAD(P)-binding domain"/>
    <property type="match status" value="1"/>
</dbReference>
<dbReference type="GO" id="GO:0016614">
    <property type="term" value="F:oxidoreductase activity, acting on CH-OH group of donors"/>
    <property type="evidence" value="ECO:0007669"/>
    <property type="project" value="InterPro"/>
</dbReference>
<evidence type="ECO:0000256" key="1">
    <source>
        <dbReference type="ARBA" id="ARBA00001974"/>
    </source>
</evidence>
<evidence type="ECO:0000256" key="6">
    <source>
        <dbReference type="PIRSR" id="PIRSR000137-2"/>
    </source>
</evidence>
<evidence type="ECO:0000256" key="2">
    <source>
        <dbReference type="ARBA" id="ARBA00010790"/>
    </source>
</evidence>
<evidence type="ECO:0000313" key="11">
    <source>
        <dbReference type="EMBL" id="GJE97014.1"/>
    </source>
</evidence>
<organism evidence="11 12">
    <name type="scientific">Phanerochaete sordida</name>
    <dbReference type="NCBI Taxonomy" id="48140"/>
    <lineage>
        <taxon>Eukaryota</taxon>
        <taxon>Fungi</taxon>
        <taxon>Dikarya</taxon>
        <taxon>Basidiomycota</taxon>
        <taxon>Agaricomycotina</taxon>
        <taxon>Agaricomycetes</taxon>
        <taxon>Polyporales</taxon>
        <taxon>Phanerochaetaceae</taxon>
        <taxon>Phanerochaete</taxon>
    </lineage>
</organism>
<dbReference type="PANTHER" id="PTHR11552:SF147">
    <property type="entry name" value="CHOLINE DEHYDROGENASE, MITOCHONDRIAL"/>
    <property type="match status" value="1"/>
</dbReference>
<dbReference type="GO" id="GO:0050660">
    <property type="term" value="F:flavin adenine dinucleotide binding"/>
    <property type="evidence" value="ECO:0007669"/>
    <property type="project" value="InterPro"/>
</dbReference>
<evidence type="ECO:0000256" key="3">
    <source>
        <dbReference type="ARBA" id="ARBA00022630"/>
    </source>
</evidence>
<reference evidence="11 12" key="1">
    <citation type="submission" date="2021-08" db="EMBL/GenBank/DDBJ databases">
        <title>Draft Genome Sequence of Phanerochaete sordida strain YK-624.</title>
        <authorList>
            <person name="Mori T."/>
            <person name="Dohra H."/>
            <person name="Suzuki T."/>
            <person name="Kawagishi H."/>
            <person name="Hirai H."/>
        </authorList>
    </citation>
    <scope>NUCLEOTIDE SEQUENCE [LARGE SCALE GENOMIC DNA]</scope>
    <source>
        <strain evidence="11 12">YK-624</strain>
    </source>
</reference>
<comment type="cofactor">
    <cofactor evidence="1 6">
        <name>FAD</name>
        <dbReference type="ChEBI" id="CHEBI:57692"/>
    </cofactor>
</comment>
<comment type="caution">
    <text evidence="11">The sequence shown here is derived from an EMBL/GenBank/DDBJ whole genome shotgun (WGS) entry which is preliminary data.</text>
</comment>
<dbReference type="InterPro" id="IPR007867">
    <property type="entry name" value="GMC_OxRtase_C"/>
</dbReference>
<feature type="binding site" evidence="6">
    <location>
        <begin position="534"/>
        <end position="535"/>
    </location>
    <ligand>
        <name>FAD</name>
        <dbReference type="ChEBI" id="CHEBI:57692"/>
    </ligand>
</feature>
<evidence type="ECO:0000313" key="12">
    <source>
        <dbReference type="Proteomes" id="UP000703269"/>
    </source>
</evidence>
<feature type="domain" description="Glucose-methanol-choline oxidoreductase N-terminal" evidence="10">
    <location>
        <begin position="307"/>
        <end position="321"/>
    </location>
</feature>
<dbReference type="Gene3D" id="3.30.560.10">
    <property type="entry name" value="Glucose Oxidase, domain 3"/>
    <property type="match status" value="1"/>
</dbReference>
<feature type="domain" description="Glucose-methanol-choline oxidoreductase N-terminal" evidence="9">
    <location>
        <begin position="116"/>
        <end position="139"/>
    </location>
</feature>
<dbReference type="EMBL" id="BPQB01000066">
    <property type="protein sequence ID" value="GJE97014.1"/>
    <property type="molecule type" value="Genomic_DNA"/>
</dbReference>
<dbReference type="AlphaFoldDB" id="A0A9P3LJT6"/>
<dbReference type="PROSITE" id="PS00624">
    <property type="entry name" value="GMC_OXRED_2"/>
    <property type="match status" value="1"/>
</dbReference>
<keyword evidence="8" id="KW-0732">Signal</keyword>
<feature type="chain" id="PRO_5040119453" evidence="8">
    <location>
        <begin position="22"/>
        <end position="600"/>
    </location>
</feature>
<evidence type="ECO:0000259" key="9">
    <source>
        <dbReference type="PROSITE" id="PS00623"/>
    </source>
</evidence>
<keyword evidence="3 7" id="KW-0285">Flavoprotein</keyword>
<dbReference type="SUPFAM" id="SSF54373">
    <property type="entry name" value="FAD-linked reductases, C-terminal domain"/>
    <property type="match status" value="1"/>
</dbReference>
<evidence type="ECO:0000256" key="7">
    <source>
        <dbReference type="RuleBase" id="RU003968"/>
    </source>
</evidence>